<sequence>MSTERNRNNIGMNDLQNLLFLHPLEVEIGLATKRKLGFVQGTITRPSEDPIKAEMWDTCNSTVIAWLTNLVSDSIANKRDLDTVGKEIFLEQWIKEILDQQRKTTALFSKNDDLKCSQCGNRGHSKEKCWTVIGYPSWCPRHKMFSQKKNVRAINARNRERYISNVENKSTVNAQAESNDASIRSKGDHSFTLTQQQYEQLMRLMPQQLQSNSNIETDEELDQSFVDLANAGSAVVVLILATSCIGANKVKIE</sequence>
<dbReference type="EMBL" id="JAKOGI010003747">
    <property type="protein sequence ID" value="KAJ8420189.1"/>
    <property type="molecule type" value="Genomic_DNA"/>
</dbReference>
<protein>
    <recommendedName>
        <fullName evidence="3">CCHC-type domain-containing protein</fullName>
    </recommendedName>
</protein>
<organism evidence="1 2">
    <name type="scientific">Carnegiea gigantea</name>
    <dbReference type="NCBI Taxonomy" id="171969"/>
    <lineage>
        <taxon>Eukaryota</taxon>
        <taxon>Viridiplantae</taxon>
        <taxon>Streptophyta</taxon>
        <taxon>Embryophyta</taxon>
        <taxon>Tracheophyta</taxon>
        <taxon>Spermatophyta</taxon>
        <taxon>Magnoliopsida</taxon>
        <taxon>eudicotyledons</taxon>
        <taxon>Gunneridae</taxon>
        <taxon>Pentapetalae</taxon>
        <taxon>Caryophyllales</taxon>
        <taxon>Cactineae</taxon>
        <taxon>Cactaceae</taxon>
        <taxon>Cactoideae</taxon>
        <taxon>Echinocereeae</taxon>
        <taxon>Carnegiea</taxon>
    </lineage>
</organism>
<reference evidence="1" key="1">
    <citation type="submission" date="2022-04" db="EMBL/GenBank/DDBJ databases">
        <title>Carnegiea gigantea Genome sequencing and assembly v2.</title>
        <authorList>
            <person name="Copetti D."/>
            <person name="Sanderson M.J."/>
            <person name="Burquez A."/>
            <person name="Wojciechowski M.F."/>
        </authorList>
    </citation>
    <scope>NUCLEOTIDE SEQUENCE</scope>
    <source>
        <strain evidence="1">SGP5-SGP5p</strain>
        <tissue evidence="1">Aerial part</tissue>
    </source>
</reference>
<keyword evidence="2" id="KW-1185">Reference proteome</keyword>
<dbReference type="PANTHER" id="PTHR37610:SF6">
    <property type="entry name" value="GAG-POLYPEPTIDE OF LTR COPIA-TYPE-RELATED"/>
    <property type="match status" value="1"/>
</dbReference>
<dbReference type="Proteomes" id="UP001153076">
    <property type="component" value="Unassembled WGS sequence"/>
</dbReference>
<name>A0A9Q1GJ64_9CARY</name>
<proteinExistence type="predicted"/>
<evidence type="ECO:0000313" key="2">
    <source>
        <dbReference type="Proteomes" id="UP001153076"/>
    </source>
</evidence>
<evidence type="ECO:0000313" key="1">
    <source>
        <dbReference type="EMBL" id="KAJ8420189.1"/>
    </source>
</evidence>
<evidence type="ECO:0008006" key="3">
    <source>
        <dbReference type="Google" id="ProtNLM"/>
    </source>
</evidence>
<comment type="caution">
    <text evidence="1">The sequence shown here is derived from an EMBL/GenBank/DDBJ whole genome shotgun (WGS) entry which is preliminary data.</text>
</comment>
<gene>
    <name evidence="1" type="ORF">Cgig2_026102</name>
</gene>
<dbReference type="AlphaFoldDB" id="A0A9Q1GJ64"/>
<accession>A0A9Q1GJ64</accession>
<dbReference type="PANTHER" id="PTHR37610">
    <property type="entry name" value="CCHC-TYPE DOMAIN-CONTAINING PROTEIN"/>
    <property type="match status" value="1"/>
</dbReference>